<dbReference type="GO" id="GO:0033309">
    <property type="term" value="C:SBF transcription complex"/>
    <property type="evidence" value="ECO:0007669"/>
    <property type="project" value="TreeGrafter"/>
</dbReference>
<evidence type="ECO:0000313" key="8">
    <source>
        <dbReference type="Proteomes" id="UP001150569"/>
    </source>
</evidence>
<dbReference type="EMBL" id="JANBPT010000805">
    <property type="protein sequence ID" value="KAJ1912747.1"/>
    <property type="molecule type" value="Genomic_DNA"/>
</dbReference>
<protein>
    <submittedName>
        <fullName evidence="7">Transcriptional regulator swi6</fullName>
    </submittedName>
</protein>
<dbReference type="PANTHER" id="PTHR43828">
    <property type="entry name" value="ASPARAGINASE"/>
    <property type="match status" value="1"/>
</dbReference>
<dbReference type="Pfam" id="PF13637">
    <property type="entry name" value="Ank_4"/>
    <property type="match status" value="1"/>
</dbReference>
<feature type="domain" description="HTH APSES-type" evidence="6">
    <location>
        <begin position="5"/>
        <end position="115"/>
    </location>
</feature>
<feature type="region of interest" description="Disordered" evidence="5">
    <location>
        <begin position="884"/>
        <end position="929"/>
    </location>
</feature>
<dbReference type="InterPro" id="IPR036770">
    <property type="entry name" value="Ankyrin_rpt-contain_sf"/>
</dbReference>
<feature type="repeat" description="ANK" evidence="3">
    <location>
        <begin position="556"/>
        <end position="588"/>
    </location>
</feature>
<dbReference type="Pfam" id="PF00023">
    <property type="entry name" value="Ank"/>
    <property type="match status" value="1"/>
</dbReference>
<evidence type="ECO:0000256" key="4">
    <source>
        <dbReference type="SAM" id="Coils"/>
    </source>
</evidence>
<sequence>MAATVVLAVYSGVSVYECSINAVAVMRRKSDRFLNATQILKVAAVPKPKRLRIIESELPMHLCEKIQGGYGKYQGTWVPFEVGVELARRFNVYEILRPIIDHNPTNNGTTLDETPTKEKASALRQKRAVATRVKKTRQDSIDYDPRSSIPTRFTNSTSIKRKPSTGGGPMPASSPIVKRHRNATDDNVYPTNGMPFPLHHPIGAGGLVGHLHHPQLIQHPNGLHPHGIHPTGHPIAQSSPTPSPMDTFYNNASYNPSINSSPVFGVPLVSNGFVPPMALSTPGPLGNAGPASPDPTLPYGGPGSDATPFAEVAATTAATAAITGPTNPTNLKLASPTLTGVERQRALLMALFLNDDLEDLPAALPPGGPSDLDFDLVIDDQGHTPLHWAAALARNSLLEWLIERGADCLKRNHSGQTPLIRALLATEHYDRRSFPDLLVILHDAIPLVDNRSRSVVHHIVQLAGDRRKADAAHYYLECLLEWISQGATATSRATSAETGVTSDAVTPPPEQVSMATAADTTGLTTNASSLSSLSAPEPVGTESPDFVNFINLPDANGDTALNLAARLGDTTLIALLVSVGASLDIPNHAGLRPMDFPAVTEVLQAAGRPSEATSGPSALARLTRRLATTSSSSTQQGSSTLPAGGAAAAPRSQRIATLVQQVVDDLEDDFQAELHDKQTAITQLQQQLQAATDELAATRATVTTLQARAGERTDVQAQIDRLESIIGSAASAEALAAATAASPFLANLATTNTPMDVNFSEPPFMPSDFDSFSLLGHSTPSSGTTVTAGTPGASSLRKVGTDGPTGASMQSAAATTTQLVRLRSQTEAYQMVNQLLRQQIEEVQTQAAHREAQIKKVIALCCNIPLEKVDEWVQQLVVAMEPADSNDAASGGDTGGRADAPDSGAILSPTLGMRPPPTSLPTGGHEGMAAAAAAAGSGALNSGDVVDLILSPSMSEEQNIQRLTEFMNSVKRPKKSTASVPTASPAPGTSTSAVVSAT</sequence>
<feature type="repeat" description="ANK" evidence="3">
    <location>
        <begin position="381"/>
        <end position="413"/>
    </location>
</feature>
<dbReference type="InterPro" id="IPR018004">
    <property type="entry name" value="KilA/APSES_HTH"/>
</dbReference>
<dbReference type="SMART" id="SM00248">
    <property type="entry name" value="ANK"/>
    <property type="match status" value="2"/>
</dbReference>
<dbReference type="InterPro" id="IPR051642">
    <property type="entry name" value="SWI6-like"/>
</dbReference>
<dbReference type="AlphaFoldDB" id="A0A9W7ZTH1"/>
<name>A0A9W7ZTH1_9FUNG</name>
<dbReference type="SUPFAM" id="SSF48403">
    <property type="entry name" value="Ankyrin repeat"/>
    <property type="match status" value="1"/>
</dbReference>
<dbReference type="Gene3D" id="3.10.260.10">
    <property type="entry name" value="Transcription regulator HTH, APSES-type DNA-binding domain"/>
    <property type="match status" value="1"/>
</dbReference>
<dbReference type="SMART" id="SM01252">
    <property type="entry name" value="KilA-N"/>
    <property type="match status" value="1"/>
</dbReference>
<organism evidence="7 8">
    <name type="scientific">Tieghemiomyces parasiticus</name>
    <dbReference type="NCBI Taxonomy" id="78921"/>
    <lineage>
        <taxon>Eukaryota</taxon>
        <taxon>Fungi</taxon>
        <taxon>Fungi incertae sedis</taxon>
        <taxon>Zoopagomycota</taxon>
        <taxon>Kickxellomycotina</taxon>
        <taxon>Dimargaritomycetes</taxon>
        <taxon>Dimargaritales</taxon>
        <taxon>Dimargaritaceae</taxon>
        <taxon>Tieghemiomyces</taxon>
    </lineage>
</organism>
<dbReference type="PANTHER" id="PTHR43828:SF3">
    <property type="entry name" value="CHROMO DOMAIN-CONTAINING PROTEIN"/>
    <property type="match status" value="1"/>
</dbReference>
<evidence type="ECO:0000256" key="3">
    <source>
        <dbReference type="PROSITE-ProRule" id="PRU00023"/>
    </source>
</evidence>
<dbReference type="GO" id="GO:0001228">
    <property type="term" value="F:DNA-binding transcription activator activity, RNA polymerase II-specific"/>
    <property type="evidence" value="ECO:0007669"/>
    <property type="project" value="UniProtKB-ARBA"/>
</dbReference>
<dbReference type="InterPro" id="IPR036887">
    <property type="entry name" value="HTH_APSES_sf"/>
</dbReference>
<feature type="region of interest" description="Disordered" evidence="5">
    <location>
        <begin position="130"/>
        <end position="177"/>
    </location>
</feature>
<dbReference type="InterPro" id="IPR002110">
    <property type="entry name" value="Ankyrin_rpt"/>
</dbReference>
<reference evidence="7" key="1">
    <citation type="submission" date="2022-07" db="EMBL/GenBank/DDBJ databases">
        <title>Phylogenomic reconstructions and comparative analyses of Kickxellomycotina fungi.</title>
        <authorList>
            <person name="Reynolds N.K."/>
            <person name="Stajich J.E."/>
            <person name="Barry K."/>
            <person name="Grigoriev I.V."/>
            <person name="Crous P."/>
            <person name="Smith M.E."/>
        </authorList>
    </citation>
    <scope>NUCLEOTIDE SEQUENCE</scope>
    <source>
        <strain evidence="7">RSA 861</strain>
    </source>
</reference>
<dbReference type="SUPFAM" id="SSF54616">
    <property type="entry name" value="DNA-binding domain of Mlu1-box binding protein MBP1"/>
    <property type="match status" value="1"/>
</dbReference>
<feature type="region of interest" description="Disordered" evidence="5">
    <location>
        <begin position="626"/>
        <end position="647"/>
    </location>
</feature>
<keyword evidence="4" id="KW-0175">Coiled coil</keyword>
<feature type="compositionally biased region" description="Basic and acidic residues" evidence="5">
    <location>
        <begin position="136"/>
        <end position="145"/>
    </location>
</feature>
<evidence type="ECO:0000256" key="1">
    <source>
        <dbReference type="ARBA" id="ARBA00022737"/>
    </source>
</evidence>
<feature type="region of interest" description="Disordered" evidence="5">
    <location>
        <begin position="966"/>
        <end position="998"/>
    </location>
</feature>
<dbReference type="Gene3D" id="1.25.40.20">
    <property type="entry name" value="Ankyrin repeat-containing domain"/>
    <property type="match status" value="1"/>
</dbReference>
<gene>
    <name evidence="7" type="primary">SWI6_2</name>
    <name evidence="7" type="ORF">IWQ60_009522</name>
</gene>
<comment type="caution">
    <text evidence="7">The sequence shown here is derived from an EMBL/GenBank/DDBJ whole genome shotgun (WGS) entry which is preliminary data.</text>
</comment>
<dbReference type="PROSITE" id="PS50088">
    <property type="entry name" value="ANK_REPEAT"/>
    <property type="match status" value="2"/>
</dbReference>
<keyword evidence="1" id="KW-0677">Repeat</keyword>
<proteinExistence type="predicted"/>
<evidence type="ECO:0000313" key="7">
    <source>
        <dbReference type="EMBL" id="KAJ1912747.1"/>
    </source>
</evidence>
<evidence type="ECO:0000256" key="5">
    <source>
        <dbReference type="SAM" id="MobiDB-lite"/>
    </source>
</evidence>
<dbReference type="Pfam" id="PF04383">
    <property type="entry name" value="KilA-N"/>
    <property type="match status" value="1"/>
</dbReference>
<feature type="region of interest" description="Disordered" evidence="5">
    <location>
        <begin position="780"/>
        <end position="810"/>
    </location>
</feature>
<accession>A0A9W7ZTH1</accession>
<feature type="compositionally biased region" description="Low complexity" evidence="5">
    <location>
        <begin position="626"/>
        <end position="641"/>
    </location>
</feature>
<evidence type="ECO:0000259" key="6">
    <source>
        <dbReference type="PROSITE" id="PS51299"/>
    </source>
</evidence>
<feature type="compositionally biased region" description="Polar residues" evidence="5">
    <location>
        <begin position="976"/>
        <end position="998"/>
    </location>
</feature>
<dbReference type="OrthoDB" id="6718656at2759"/>
<evidence type="ECO:0000256" key="2">
    <source>
        <dbReference type="ARBA" id="ARBA00023043"/>
    </source>
</evidence>
<dbReference type="GO" id="GO:0030907">
    <property type="term" value="C:MBF transcription complex"/>
    <property type="evidence" value="ECO:0007669"/>
    <property type="project" value="TreeGrafter"/>
</dbReference>
<keyword evidence="2 3" id="KW-0040">ANK repeat</keyword>
<dbReference type="GO" id="GO:0003677">
    <property type="term" value="F:DNA binding"/>
    <property type="evidence" value="ECO:0007669"/>
    <property type="project" value="InterPro"/>
</dbReference>
<feature type="coiled-coil region" evidence="4">
    <location>
        <begin position="667"/>
        <end position="708"/>
    </location>
</feature>
<feature type="compositionally biased region" description="Polar residues" evidence="5">
    <location>
        <begin position="148"/>
        <end position="158"/>
    </location>
</feature>
<keyword evidence="8" id="KW-1185">Reference proteome</keyword>
<dbReference type="PROSITE" id="PS50297">
    <property type="entry name" value="ANK_REP_REGION"/>
    <property type="match status" value="2"/>
</dbReference>
<dbReference type="Proteomes" id="UP001150569">
    <property type="component" value="Unassembled WGS sequence"/>
</dbReference>
<dbReference type="PROSITE" id="PS51299">
    <property type="entry name" value="HTH_APSES"/>
    <property type="match status" value="1"/>
</dbReference>
<dbReference type="InterPro" id="IPR003163">
    <property type="entry name" value="Tscrpt_reg_HTH_APSES-type"/>
</dbReference>